<dbReference type="Gene3D" id="2.40.170.20">
    <property type="entry name" value="TonB-dependent receptor, beta-barrel domain"/>
    <property type="match status" value="1"/>
</dbReference>
<sequence>MLKPFPILLMLLLPLLTQAQTIVKGRITDVKKRPLAGVNIAVKGSYDGATSAKDGSFSFPTSATGERFLTASLTGYQTLEIKAVLGPGQPDFVLVLKETVNELKMVTISAGSFEASDEKKNTMLKPLDIVTTAGANGDIVSALKTLPGAQQVGEKEGLFVRGGTGTETQTFIDGMIVRNPFTTGMPDFAARGRFSPFLFKGTTFSSGGYSALYGQGLSSALILESIDLPERSSYSIGIMSIGGSVGVDKLSKDKKTGYGFEADYVNLSPYFKLVKQQQEPVVAPQNLNFSANYRLKTSKNGMLKVFFTGSWNKFGFLGESLEYPGDKEEFRVDNKYAYTNISYKESLGNGWKIQLGTSFSTNRDKLYMDTINKSPEPSHIKARQDFTQVRTVVSKNLGQFSMLRFGSEYQYDDERSALNDMHADYADSYTATFAETDVYFTPRFVGRFGARFEYTSVLKAANIAPRASLAYKLDPKSQVAFAYGEFYQKPEQQYLRFFRGLNYQRATHYIASYQRVSEFFTFRTEVFYKKYHDLMKTVPSFNNNGTGYAKGVELFWRDRKTFKNVDYWISYSYLDTKRDYLNYPYEVQPDFAADHTASLVYKHYIPSVQLNLGATYSFATGRPYYNPNRPQSEFMKDRTRSLNTLGVNVNYLTTVGKAFTVFVLSVTNALGNDQEYGFRYSSDGLRRNMVGPMAPRFFFVGMFMSFGIDRRQEVIDRQ</sequence>
<dbReference type="InterPro" id="IPR036942">
    <property type="entry name" value="Beta-barrel_TonB_sf"/>
</dbReference>
<dbReference type="RefSeq" id="WP_209145447.1">
    <property type="nucleotide sequence ID" value="NZ_JAGHKP010000002.1"/>
</dbReference>
<feature type="signal peptide" evidence="4">
    <location>
        <begin position="1"/>
        <end position="19"/>
    </location>
</feature>
<organism evidence="5 6">
    <name type="scientific">Chitinophaga chungangae</name>
    <dbReference type="NCBI Taxonomy" id="2821488"/>
    <lineage>
        <taxon>Bacteria</taxon>
        <taxon>Pseudomonadati</taxon>
        <taxon>Bacteroidota</taxon>
        <taxon>Chitinophagia</taxon>
        <taxon>Chitinophagales</taxon>
        <taxon>Chitinophagaceae</taxon>
        <taxon>Chitinophaga</taxon>
    </lineage>
</organism>
<comment type="caution">
    <text evidence="5">The sequence shown here is derived from an EMBL/GenBank/DDBJ whole genome shotgun (WGS) entry which is preliminary data.</text>
</comment>
<keyword evidence="2" id="KW-0472">Membrane</keyword>
<keyword evidence="6" id="KW-1185">Reference proteome</keyword>
<dbReference type="EMBL" id="JAGHKP010000002">
    <property type="protein sequence ID" value="MBO9152456.1"/>
    <property type="molecule type" value="Genomic_DNA"/>
</dbReference>
<feature type="chain" id="PRO_5046976203" evidence="4">
    <location>
        <begin position="20"/>
        <end position="718"/>
    </location>
</feature>
<protein>
    <submittedName>
        <fullName evidence="5">TonB-dependent receptor</fullName>
    </submittedName>
</protein>
<evidence type="ECO:0000256" key="3">
    <source>
        <dbReference type="ARBA" id="ARBA00023237"/>
    </source>
</evidence>
<name>A0ABS3YCQ3_9BACT</name>
<proteinExistence type="predicted"/>
<dbReference type="Gene3D" id="2.60.40.1120">
    <property type="entry name" value="Carboxypeptidase-like, regulatory domain"/>
    <property type="match status" value="1"/>
</dbReference>
<evidence type="ECO:0000313" key="6">
    <source>
        <dbReference type="Proteomes" id="UP000679126"/>
    </source>
</evidence>
<evidence type="ECO:0000256" key="1">
    <source>
        <dbReference type="ARBA" id="ARBA00004442"/>
    </source>
</evidence>
<reference evidence="6" key="1">
    <citation type="submission" date="2021-03" db="EMBL/GenBank/DDBJ databases">
        <title>Assistant Professor.</title>
        <authorList>
            <person name="Huq M.A."/>
        </authorList>
    </citation>
    <scope>NUCLEOTIDE SEQUENCE [LARGE SCALE GENOMIC DNA]</scope>
    <source>
        <strain evidence="6">MAH-28</strain>
    </source>
</reference>
<keyword evidence="3" id="KW-0998">Cell outer membrane</keyword>
<evidence type="ECO:0000256" key="4">
    <source>
        <dbReference type="SAM" id="SignalP"/>
    </source>
</evidence>
<keyword evidence="5" id="KW-0675">Receptor</keyword>
<comment type="subcellular location">
    <subcellularLocation>
        <location evidence="1">Cell outer membrane</location>
    </subcellularLocation>
</comment>
<accession>A0ABS3YCQ3</accession>
<evidence type="ECO:0000256" key="2">
    <source>
        <dbReference type="ARBA" id="ARBA00023136"/>
    </source>
</evidence>
<dbReference type="InterPro" id="IPR008969">
    <property type="entry name" value="CarboxyPept-like_regulatory"/>
</dbReference>
<keyword evidence="4" id="KW-0732">Signal</keyword>
<dbReference type="SUPFAM" id="SSF56935">
    <property type="entry name" value="Porins"/>
    <property type="match status" value="1"/>
</dbReference>
<dbReference type="Proteomes" id="UP000679126">
    <property type="component" value="Unassembled WGS sequence"/>
</dbReference>
<dbReference type="Pfam" id="PF13715">
    <property type="entry name" value="CarbopepD_reg_2"/>
    <property type="match status" value="1"/>
</dbReference>
<evidence type="ECO:0000313" key="5">
    <source>
        <dbReference type="EMBL" id="MBO9152456.1"/>
    </source>
</evidence>
<dbReference type="SUPFAM" id="SSF49464">
    <property type="entry name" value="Carboxypeptidase regulatory domain-like"/>
    <property type="match status" value="1"/>
</dbReference>
<gene>
    <name evidence="5" type="ORF">J7I43_09565</name>
</gene>